<proteinExistence type="predicted"/>
<keyword evidence="2" id="KW-1185">Reference proteome</keyword>
<protein>
    <submittedName>
        <fullName evidence="1">Uncharacterized protein</fullName>
    </submittedName>
</protein>
<name>A0A9P7D010_9AGAM</name>
<accession>A0A9P7D010</accession>
<sequence>MFARLSRTSARWLDVRVEHALSGNDNAMSVDVNVLTCLDLSWRGLCGQTIEPVYRSLKNVVEEDLDTVARLLSELDPLGEELEQTNENLEVPPQPQPQPSLSPGLRIYAAKHRPFACPEISLPERPRRKRRRSSALVEPLVIKPTHPSAPTIIVSPCPSQARETSSWVPCQDAAFGARLTVPTYVPSNGAFPPLVAPFNLDNCADDWKYVNGHWCAVLPTHDQQCRRGLYSKSKVSRRRSRLRPPCRTDV</sequence>
<comment type="caution">
    <text evidence="1">The sequence shown here is derived from an EMBL/GenBank/DDBJ whole genome shotgun (WGS) entry which is preliminary data.</text>
</comment>
<dbReference type="AlphaFoldDB" id="A0A9P7D010"/>
<dbReference type="OrthoDB" id="3260913at2759"/>
<dbReference type="EMBL" id="JABBWD010000045">
    <property type="protein sequence ID" value="KAG1774047.1"/>
    <property type="molecule type" value="Genomic_DNA"/>
</dbReference>
<organism evidence="1 2">
    <name type="scientific">Suillus placidus</name>
    <dbReference type="NCBI Taxonomy" id="48579"/>
    <lineage>
        <taxon>Eukaryota</taxon>
        <taxon>Fungi</taxon>
        <taxon>Dikarya</taxon>
        <taxon>Basidiomycota</taxon>
        <taxon>Agaricomycotina</taxon>
        <taxon>Agaricomycetes</taxon>
        <taxon>Agaricomycetidae</taxon>
        <taxon>Boletales</taxon>
        <taxon>Suillineae</taxon>
        <taxon>Suillaceae</taxon>
        <taxon>Suillus</taxon>
    </lineage>
</organism>
<reference evidence="1" key="1">
    <citation type="journal article" date="2020" name="New Phytol.">
        <title>Comparative genomics reveals dynamic genome evolution in host specialist ectomycorrhizal fungi.</title>
        <authorList>
            <person name="Lofgren L.A."/>
            <person name="Nguyen N.H."/>
            <person name="Vilgalys R."/>
            <person name="Ruytinx J."/>
            <person name="Liao H.L."/>
            <person name="Branco S."/>
            <person name="Kuo A."/>
            <person name="LaButti K."/>
            <person name="Lipzen A."/>
            <person name="Andreopoulos W."/>
            <person name="Pangilinan J."/>
            <person name="Riley R."/>
            <person name="Hundley H."/>
            <person name="Na H."/>
            <person name="Barry K."/>
            <person name="Grigoriev I.V."/>
            <person name="Stajich J.E."/>
            <person name="Kennedy P.G."/>
        </authorList>
    </citation>
    <scope>NUCLEOTIDE SEQUENCE</scope>
    <source>
        <strain evidence="1">DOB743</strain>
    </source>
</reference>
<evidence type="ECO:0000313" key="1">
    <source>
        <dbReference type="EMBL" id="KAG1774047.1"/>
    </source>
</evidence>
<evidence type="ECO:0000313" key="2">
    <source>
        <dbReference type="Proteomes" id="UP000714275"/>
    </source>
</evidence>
<dbReference type="Proteomes" id="UP000714275">
    <property type="component" value="Unassembled WGS sequence"/>
</dbReference>
<gene>
    <name evidence="1" type="ORF">EV702DRAFT_556531</name>
</gene>